<dbReference type="Pfam" id="PF00528">
    <property type="entry name" value="BPD_transp_1"/>
    <property type="match status" value="1"/>
</dbReference>
<evidence type="ECO:0000256" key="1">
    <source>
        <dbReference type="ARBA" id="ARBA00004651"/>
    </source>
</evidence>
<dbReference type="GO" id="GO:0005886">
    <property type="term" value="C:plasma membrane"/>
    <property type="evidence" value="ECO:0007669"/>
    <property type="project" value="UniProtKB-SubCell"/>
</dbReference>
<name>A0A1R4IQJ2_9MICO</name>
<feature type="transmembrane region" description="Helical" evidence="7">
    <location>
        <begin position="282"/>
        <end position="304"/>
    </location>
</feature>
<accession>A0A1R4IQJ2</accession>
<dbReference type="SUPFAM" id="SSF161098">
    <property type="entry name" value="MetI-like"/>
    <property type="match status" value="1"/>
</dbReference>
<keyword evidence="10" id="KW-1185">Reference proteome</keyword>
<gene>
    <name evidence="9" type="ORF">FM104_03195</name>
</gene>
<dbReference type="PANTHER" id="PTHR43227">
    <property type="entry name" value="BLL4140 PROTEIN"/>
    <property type="match status" value="1"/>
</dbReference>
<keyword evidence="3" id="KW-1003">Cell membrane</keyword>
<feature type="domain" description="ABC transmembrane type-1" evidence="8">
    <location>
        <begin position="85"/>
        <end position="303"/>
    </location>
</feature>
<proteinExistence type="inferred from homology"/>
<feature type="transmembrane region" description="Helical" evidence="7">
    <location>
        <begin position="175"/>
        <end position="199"/>
    </location>
</feature>
<keyword evidence="6 7" id="KW-0472">Membrane</keyword>
<evidence type="ECO:0000313" key="9">
    <source>
        <dbReference type="EMBL" id="SJN21523.1"/>
    </source>
</evidence>
<dbReference type="Proteomes" id="UP000196320">
    <property type="component" value="Unassembled WGS sequence"/>
</dbReference>
<dbReference type="AlphaFoldDB" id="A0A1R4IQJ2"/>
<comment type="similarity">
    <text evidence="7">Belongs to the binding-protein-dependent transport system permease family.</text>
</comment>
<dbReference type="GO" id="GO:0055085">
    <property type="term" value="P:transmembrane transport"/>
    <property type="evidence" value="ECO:0007669"/>
    <property type="project" value="InterPro"/>
</dbReference>
<keyword evidence="9" id="KW-0762">Sugar transport</keyword>
<keyword evidence="4 7" id="KW-0812">Transmembrane</keyword>
<dbReference type="InterPro" id="IPR000515">
    <property type="entry name" value="MetI-like"/>
</dbReference>
<dbReference type="PANTHER" id="PTHR43227:SF8">
    <property type="entry name" value="DIACETYLCHITOBIOSE UPTAKE SYSTEM PERMEASE PROTEIN DASB"/>
    <property type="match status" value="1"/>
</dbReference>
<evidence type="ECO:0000256" key="4">
    <source>
        <dbReference type="ARBA" id="ARBA00022692"/>
    </source>
</evidence>
<dbReference type="InterPro" id="IPR050809">
    <property type="entry name" value="UgpAE/MalFG_permease"/>
</dbReference>
<feature type="transmembrane region" description="Helical" evidence="7">
    <location>
        <begin position="119"/>
        <end position="143"/>
    </location>
</feature>
<feature type="transmembrane region" description="Helical" evidence="7">
    <location>
        <begin position="220"/>
        <end position="244"/>
    </location>
</feature>
<sequence>MKSKPEAQRIPRATRKGPQHTNAPFWMISPAALMMLLVVGLPIGFLIFTSFTNYGQRTLFTGVFEFVGTEQYRTILTDSAFWWSLVKTVLFTTALVVGSVFIGAGIAHLMTRLPNALRYCVTVVLIMAWAMPNVAASLVWSWLFQPQYGVLNWLLTQTGLFGDMTSTNWAADPTLAWICIWLLVVWSAVPFIALTLYAAETQVSLDLKEAARLDGASEVTVYRIVILPAIAPTLLLVTMLSIIWDFNIFNQIWLITEGGPDGATSTLGVFTYRTAFSGNLQIGTGSAIAVASTLILMALSALYIRTLVRTGEDL</sequence>
<feature type="transmembrane region" description="Helical" evidence="7">
    <location>
        <begin position="25"/>
        <end position="48"/>
    </location>
</feature>
<dbReference type="CDD" id="cd06261">
    <property type="entry name" value="TM_PBP2"/>
    <property type="match status" value="1"/>
</dbReference>
<evidence type="ECO:0000256" key="6">
    <source>
        <dbReference type="ARBA" id="ARBA00023136"/>
    </source>
</evidence>
<feature type="transmembrane region" description="Helical" evidence="7">
    <location>
        <begin position="80"/>
        <end position="107"/>
    </location>
</feature>
<evidence type="ECO:0000256" key="5">
    <source>
        <dbReference type="ARBA" id="ARBA00022989"/>
    </source>
</evidence>
<keyword evidence="5 7" id="KW-1133">Transmembrane helix</keyword>
<dbReference type="InterPro" id="IPR035906">
    <property type="entry name" value="MetI-like_sf"/>
</dbReference>
<reference evidence="9 10" key="1">
    <citation type="submission" date="2017-02" db="EMBL/GenBank/DDBJ databases">
        <authorList>
            <person name="Peterson S.W."/>
        </authorList>
    </citation>
    <scope>NUCLEOTIDE SEQUENCE [LARGE SCALE GENOMIC DNA]</scope>
    <source>
        <strain evidence="9 10">B Mb 05.01</strain>
    </source>
</reference>
<evidence type="ECO:0000256" key="3">
    <source>
        <dbReference type="ARBA" id="ARBA00022475"/>
    </source>
</evidence>
<dbReference type="PROSITE" id="PS50928">
    <property type="entry name" value="ABC_TM1"/>
    <property type="match status" value="1"/>
</dbReference>
<organism evidence="9 10">
    <name type="scientific">Microbacterium esteraromaticum</name>
    <dbReference type="NCBI Taxonomy" id="57043"/>
    <lineage>
        <taxon>Bacteria</taxon>
        <taxon>Bacillati</taxon>
        <taxon>Actinomycetota</taxon>
        <taxon>Actinomycetes</taxon>
        <taxon>Micrococcales</taxon>
        <taxon>Microbacteriaceae</taxon>
        <taxon>Microbacterium</taxon>
    </lineage>
</organism>
<evidence type="ECO:0000256" key="2">
    <source>
        <dbReference type="ARBA" id="ARBA00022448"/>
    </source>
</evidence>
<evidence type="ECO:0000256" key="7">
    <source>
        <dbReference type="RuleBase" id="RU363032"/>
    </source>
</evidence>
<dbReference type="EMBL" id="FUKO01000011">
    <property type="protein sequence ID" value="SJN21523.1"/>
    <property type="molecule type" value="Genomic_DNA"/>
</dbReference>
<evidence type="ECO:0000313" key="10">
    <source>
        <dbReference type="Proteomes" id="UP000196320"/>
    </source>
</evidence>
<protein>
    <submittedName>
        <fullName evidence="9">Sugar transporter membrane protein</fullName>
    </submittedName>
</protein>
<comment type="subcellular location">
    <subcellularLocation>
        <location evidence="1 7">Cell membrane</location>
        <topology evidence="1 7">Multi-pass membrane protein</topology>
    </subcellularLocation>
</comment>
<evidence type="ECO:0000259" key="8">
    <source>
        <dbReference type="PROSITE" id="PS50928"/>
    </source>
</evidence>
<dbReference type="Gene3D" id="1.10.3720.10">
    <property type="entry name" value="MetI-like"/>
    <property type="match status" value="1"/>
</dbReference>
<keyword evidence="2 7" id="KW-0813">Transport</keyword>